<dbReference type="PROSITE" id="PS51706">
    <property type="entry name" value="G_ENGB"/>
    <property type="match status" value="1"/>
</dbReference>
<dbReference type="CDD" id="cd01876">
    <property type="entry name" value="YihA_EngB"/>
    <property type="match status" value="1"/>
</dbReference>
<evidence type="ECO:0000256" key="9">
    <source>
        <dbReference type="ARBA" id="ARBA00023306"/>
    </source>
</evidence>
<dbReference type="eggNOG" id="COG0218">
    <property type="taxonomic scope" value="Bacteria"/>
</dbReference>
<dbReference type="Proteomes" id="UP000000366">
    <property type="component" value="Chromosome"/>
</dbReference>
<keyword evidence="5 10" id="KW-0547">Nucleotide-binding</keyword>
<dbReference type="RefSeq" id="WP_011828031.1">
    <property type="nucleotide sequence ID" value="NC_008825.1"/>
</dbReference>
<dbReference type="Pfam" id="PF01926">
    <property type="entry name" value="MMR_HSR1"/>
    <property type="match status" value="1"/>
</dbReference>
<keyword evidence="6" id="KW-0460">Magnesium</keyword>
<evidence type="ECO:0000256" key="6">
    <source>
        <dbReference type="ARBA" id="ARBA00022842"/>
    </source>
</evidence>
<sequence>MNSPTPAVPDPAKVALAWTHTARFLTTAARMEHLPVNELPEIAFVGRSNAGKSTAINLLTQQKRLAFASKTPGRTQHINLFSLGPKDAPDALFADLPGYGYAAVARGAKLRWQQVMAEYLETRRSLSGVVLMVDSRLGFTELDQQLLAFVAPRVGTGEIKLLVLLTKADKLNRREADAALAAAQGVLRQLATDDADLSLALFSALSRRGVGDAAQVLHTWAHGEPAPGSTPAG</sequence>
<evidence type="ECO:0000259" key="11">
    <source>
        <dbReference type="PROSITE" id="PS51706"/>
    </source>
</evidence>
<gene>
    <name evidence="10" type="primary">engB</name>
    <name evidence="12" type="ordered locus">Mpe_A0431</name>
</gene>
<evidence type="ECO:0000256" key="1">
    <source>
        <dbReference type="ARBA" id="ARBA00001946"/>
    </source>
</evidence>
<keyword evidence="8 10" id="KW-0717">Septation</keyword>
<dbReference type="GO" id="GO:0046872">
    <property type="term" value="F:metal ion binding"/>
    <property type="evidence" value="ECO:0007669"/>
    <property type="project" value="UniProtKB-KW"/>
</dbReference>
<dbReference type="GO" id="GO:0005829">
    <property type="term" value="C:cytosol"/>
    <property type="evidence" value="ECO:0007669"/>
    <property type="project" value="TreeGrafter"/>
</dbReference>
<dbReference type="PANTHER" id="PTHR11649:SF13">
    <property type="entry name" value="ENGB-TYPE G DOMAIN-CONTAINING PROTEIN"/>
    <property type="match status" value="1"/>
</dbReference>
<evidence type="ECO:0000256" key="4">
    <source>
        <dbReference type="ARBA" id="ARBA00022723"/>
    </source>
</evidence>
<evidence type="ECO:0000256" key="5">
    <source>
        <dbReference type="ARBA" id="ARBA00022741"/>
    </source>
</evidence>
<evidence type="ECO:0000256" key="8">
    <source>
        <dbReference type="ARBA" id="ARBA00023210"/>
    </source>
</evidence>
<accession>A2SCV4</accession>
<keyword evidence="4" id="KW-0479">Metal-binding</keyword>
<evidence type="ECO:0000313" key="12">
    <source>
        <dbReference type="EMBL" id="ABM93393.1"/>
    </source>
</evidence>
<dbReference type="GO" id="GO:0005525">
    <property type="term" value="F:GTP binding"/>
    <property type="evidence" value="ECO:0007669"/>
    <property type="project" value="UniProtKB-UniRule"/>
</dbReference>
<dbReference type="HOGENOM" id="CLU_033732_1_1_4"/>
<dbReference type="STRING" id="420662.Mpe_A0431"/>
<evidence type="ECO:0000313" key="13">
    <source>
        <dbReference type="Proteomes" id="UP000000366"/>
    </source>
</evidence>
<keyword evidence="3 10" id="KW-0132">Cell division</keyword>
<evidence type="ECO:0000256" key="10">
    <source>
        <dbReference type="HAMAP-Rule" id="MF_00321"/>
    </source>
</evidence>
<organism evidence="12 13">
    <name type="scientific">Methylibium petroleiphilum (strain ATCC BAA-1232 / LMG 22953 / PM1)</name>
    <dbReference type="NCBI Taxonomy" id="420662"/>
    <lineage>
        <taxon>Bacteria</taxon>
        <taxon>Pseudomonadati</taxon>
        <taxon>Pseudomonadota</taxon>
        <taxon>Betaproteobacteria</taxon>
        <taxon>Burkholderiales</taxon>
        <taxon>Sphaerotilaceae</taxon>
        <taxon>Methylibium</taxon>
    </lineage>
</organism>
<dbReference type="InterPro" id="IPR027417">
    <property type="entry name" value="P-loop_NTPase"/>
</dbReference>
<feature type="domain" description="EngB-type G" evidence="11">
    <location>
        <begin position="38"/>
        <end position="223"/>
    </location>
</feature>
<dbReference type="GO" id="GO:0000917">
    <property type="term" value="P:division septum assembly"/>
    <property type="evidence" value="ECO:0007669"/>
    <property type="project" value="UniProtKB-KW"/>
</dbReference>
<dbReference type="SUPFAM" id="SSF52540">
    <property type="entry name" value="P-loop containing nucleoside triphosphate hydrolases"/>
    <property type="match status" value="1"/>
</dbReference>
<dbReference type="AlphaFoldDB" id="A2SCV4"/>
<dbReference type="HAMAP" id="MF_00321">
    <property type="entry name" value="GTPase_EngB"/>
    <property type="match status" value="1"/>
</dbReference>
<evidence type="ECO:0000256" key="7">
    <source>
        <dbReference type="ARBA" id="ARBA00023134"/>
    </source>
</evidence>
<comment type="cofactor">
    <cofactor evidence="1">
        <name>Mg(2+)</name>
        <dbReference type="ChEBI" id="CHEBI:18420"/>
    </cofactor>
</comment>
<comment type="function">
    <text evidence="10">Necessary for normal cell division and for the maintenance of normal septation.</text>
</comment>
<dbReference type="NCBIfam" id="TIGR03598">
    <property type="entry name" value="GTPase_YsxC"/>
    <property type="match status" value="1"/>
</dbReference>
<reference evidence="12 13" key="1">
    <citation type="journal article" date="2007" name="J. Bacteriol.">
        <title>Whole-genome analysis of the methyl tert-butyl ether-degrading beta-proteobacterium Methylibium petroleiphilum PM1.</title>
        <authorList>
            <person name="Kane S.R."/>
            <person name="Chakicherla A.Y."/>
            <person name="Chain P.S.G."/>
            <person name="Schmidt R."/>
            <person name="Shin M.W."/>
            <person name="Legler T.C."/>
            <person name="Scow K.M."/>
            <person name="Larimer F.W."/>
            <person name="Lucas S.M."/>
            <person name="Richardson P.M."/>
            <person name="Hristova K.R."/>
        </authorList>
    </citation>
    <scope>NUCLEOTIDE SEQUENCE [LARGE SCALE GENOMIC DNA]</scope>
    <source>
        <strain evidence="13">ATCC BAA-1232 / LMG 22953 / PM1</strain>
    </source>
</reference>
<dbReference type="PANTHER" id="PTHR11649">
    <property type="entry name" value="MSS1/TRME-RELATED GTP-BINDING PROTEIN"/>
    <property type="match status" value="1"/>
</dbReference>
<dbReference type="EMBL" id="CP000555">
    <property type="protein sequence ID" value="ABM93393.1"/>
    <property type="molecule type" value="Genomic_DNA"/>
</dbReference>
<proteinExistence type="inferred from homology"/>
<keyword evidence="7 10" id="KW-0342">GTP-binding</keyword>
<name>A2SCV4_METPP</name>
<evidence type="ECO:0000256" key="3">
    <source>
        <dbReference type="ARBA" id="ARBA00022618"/>
    </source>
</evidence>
<dbReference type="InterPro" id="IPR019987">
    <property type="entry name" value="GTP-bd_ribosome_bio_YsxC"/>
</dbReference>
<protein>
    <recommendedName>
        <fullName evidence="10">Probable GTP-binding protein EngB</fullName>
    </recommendedName>
</protein>
<dbReference type="Gene3D" id="3.40.50.300">
    <property type="entry name" value="P-loop containing nucleotide triphosphate hydrolases"/>
    <property type="match status" value="1"/>
</dbReference>
<dbReference type="KEGG" id="mpt:Mpe_A0431"/>
<comment type="similarity">
    <text evidence="2 10">Belongs to the TRAFAC class TrmE-Era-EngA-EngB-Septin-like GTPase superfamily. EngB GTPase family.</text>
</comment>
<dbReference type="InterPro" id="IPR006073">
    <property type="entry name" value="GTP-bd"/>
</dbReference>
<dbReference type="InterPro" id="IPR030393">
    <property type="entry name" value="G_ENGB_dom"/>
</dbReference>
<keyword evidence="9 10" id="KW-0131">Cell cycle</keyword>
<evidence type="ECO:0000256" key="2">
    <source>
        <dbReference type="ARBA" id="ARBA00009638"/>
    </source>
</evidence>
<keyword evidence="13" id="KW-1185">Reference proteome</keyword>